<sequence>MRSRSDLLVEALLWEQRCGAAVVEKKVVRRRAHCSDVPPQMWLHRSPSH</sequence>
<reference evidence="1" key="2">
    <citation type="journal article" date="2015" name="Data Brief">
        <title>Shoot transcriptome of the giant reed, Arundo donax.</title>
        <authorList>
            <person name="Barrero R.A."/>
            <person name="Guerrero F.D."/>
            <person name="Moolhuijzen P."/>
            <person name="Goolsby J.A."/>
            <person name="Tidwell J."/>
            <person name="Bellgard S.E."/>
            <person name="Bellgard M.I."/>
        </authorList>
    </citation>
    <scope>NUCLEOTIDE SEQUENCE</scope>
    <source>
        <tissue evidence="1">Shoot tissue taken approximately 20 cm above the soil surface</tissue>
    </source>
</reference>
<reference evidence="1" key="1">
    <citation type="submission" date="2014-09" db="EMBL/GenBank/DDBJ databases">
        <authorList>
            <person name="Magalhaes I.L.F."/>
            <person name="Oliveira U."/>
            <person name="Santos F.R."/>
            <person name="Vidigal T.H.D.A."/>
            <person name="Brescovit A.D."/>
            <person name="Santos A.J."/>
        </authorList>
    </citation>
    <scope>NUCLEOTIDE SEQUENCE</scope>
    <source>
        <tissue evidence="1">Shoot tissue taken approximately 20 cm above the soil surface</tissue>
    </source>
</reference>
<protein>
    <submittedName>
        <fullName evidence="1">Uncharacterized protein</fullName>
    </submittedName>
</protein>
<organism evidence="1">
    <name type="scientific">Arundo donax</name>
    <name type="common">Giant reed</name>
    <name type="synonym">Donax arundinaceus</name>
    <dbReference type="NCBI Taxonomy" id="35708"/>
    <lineage>
        <taxon>Eukaryota</taxon>
        <taxon>Viridiplantae</taxon>
        <taxon>Streptophyta</taxon>
        <taxon>Embryophyta</taxon>
        <taxon>Tracheophyta</taxon>
        <taxon>Spermatophyta</taxon>
        <taxon>Magnoliopsida</taxon>
        <taxon>Liliopsida</taxon>
        <taxon>Poales</taxon>
        <taxon>Poaceae</taxon>
        <taxon>PACMAD clade</taxon>
        <taxon>Arundinoideae</taxon>
        <taxon>Arundineae</taxon>
        <taxon>Arundo</taxon>
    </lineage>
</organism>
<name>A0A0A9ETW5_ARUDO</name>
<proteinExistence type="predicted"/>
<accession>A0A0A9ETW5</accession>
<dbReference type="EMBL" id="GBRH01198428">
    <property type="protein sequence ID" value="JAD99467.1"/>
    <property type="molecule type" value="Transcribed_RNA"/>
</dbReference>
<evidence type="ECO:0000313" key="1">
    <source>
        <dbReference type="EMBL" id="JAD99467.1"/>
    </source>
</evidence>
<dbReference type="AlphaFoldDB" id="A0A0A9ETW5"/>